<dbReference type="OrthoDB" id="273614at2"/>
<dbReference type="RefSeq" id="WP_065916586.1">
    <property type="nucleotide sequence ID" value="NZ_CP016793.1"/>
</dbReference>
<reference evidence="4 5" key="1">
    <citation type="submission" date="2016-07" db="EMBL/GenBank/DDBJ databases">
        <title>Complete genome sequence of the Lentzea guizhouensis DHS C013.</title>
        <authorList>
            <person name="Cao C."/>
        </authorList>
    </citation>
    <scope>NUCLEOTIDE SEQUENCE [LARGE SCALE GENOMIC DNA]</scope>
    <source>
        <strain evidence="4 5">DHS C013</strain>
    </source>
</reference>
<dbReference type="GO" id="GO:0016747">
    <property type="term" value="F:acyltransferase activity, transferring groups other than amino-acyl groups"/>
    <property type="evidence" value="ECO:0007669"/>
    <property type="project" value="InterPro"/>
</dbReference>
<feature type="domain" description="N-acetyltransferase" evidence="3">
    <location>
        <begin position="4"/>
        <end position="162"/>
    </location>
</feature>
<evidence type="ECO:0000313" key="4">
    <source>
        <dbReference type="EMBL" id="ANZ38230.1"/>
    </source>
</evidence>
<gene>
    <name evidence="4" type="ORF">BBK82_21330</name>
</gene>
<accession>A0A1B2HKL8</accession>
<proteinExistence type="predicted"/>
<keyword evidence="5" id="KW-1185">Reference proteome</keyword>
<dbReference type="InterPro" id="IPR050832">
    <property type="entry name" value="Bact_Acetyltransf"/>
</dbReference>
<sequence length="163" mass="17166">MTDLLIRPAREADLAAVGALTLSAYRGDGLLVSESYGEQLTDAATRHRDAELLVAVDDDGEVLGSVTVALPGTPFAEISAPGEVEFRMLAVSPAARGRGVGEALVHAVCNRALAAGATRVVLSSSPAMRSAHRLYERLGFARAPERDWSPLPGVVLVAYTREV</sequence>
<dbReference type="AlphaFoldDB" id="A0A1B2HKL8"/>
<organism evidence="4 5">
    <name type="scientific">Lentzea guizhouensis</name>
    <dbReference type="NCBI Taxonomy" id="1586287"/>
    <lineage>
        <taxon>Bacteria</taxon>
        <taxon>Bacillati</taxon>
        <taxon>Actinomycetota</taxon>
        <taxon>Actinomycetes</taxon>
        <taxon>Pseudonocardiales</taxon>
        <taxon>Pseudonocardiaceae</taxon>
        <taxon>Lentzea</taxon>
    </lineage>
</organism>
<dbReference type="PANTHER" id="PTHR43877:SF2">
    <property type="entry name" value="AMINOALKYLPHOSPHONATE N-ACETYLTRANSFERASE-RELATED"/>
    <property type="match status" value="1"/>
</dbReference>
<keyword evidence="1 4" id="KW-0808">Transferase</keyword>
<dbReference type="Gene3D" id="3.40.630.30">
    <property type="match status" value="1"/>
</dbReference>
<evidence type="ECO:0000256" key="1">
    <source>
        <dbReference type="ARBA" id="ARBA00022679"/>
    </source>
</evidence>
<dbReference type="Proteomes" id="UP000093053">
    <property type="component" value="Chromosome"/>
</dbReference>
<dbReference type="PANTHER" id="PTHR43877">
    <property type="entry name" value="AMINOALKYLPHOSPHONATE N-ACETYLTRANSFERASE-RELATED-RELATED"/>
    <property type="match status" value="1"/>
</dbReference>
<protein>
    <submittedName>
        <fullName evidence="4">GNAT family N-acetyltransferase</fullName>
    </submittedName>
</protein>
<dbReference type="KEGG" id="led:BBK82_21330"/>
<dbReference type="STRING" id="1586287.BBK82_21330"/>
<dbReference type="InterPro" id="IPR016181">
    <property type="entry name" value="Acyl_CoA_acyltransferase"/>
</dbReference>
<dbReference type="SUPFAM" id="SSF55729">
    <property type="entry name" value="Acyl-CoA N-acyltransferases (Nat)"/>
    <property type="match status" value="1"/>
</dbReference>
<dbReference type="PROSITE" id="PS51186">
    <property type="entry name" value="GNAT"/>
    <property type="match status" value="1"/>
</dbReference>
<evidence type="ECO:0000256" key="2">
    <source>
        <dbReference type="ARBA" id="ARBA00023315"/>
    </source>
</evidence>
<evidence type="ECO:0000259" key="3">
    <source>
        <dbReference type="PROSITE" id="PS51186"/>
    </source>
</evidence>
<dbReference type="CDD" id="cd04301">
    <property type="entry name" value="NAT_SF"/>
    <property type="match status" value="1"/>
</dbReference>
<dbReference type="EMBL" id="CP016793">
    <property type="protein sequence ID" value="ANZ38230.1"/>
    <property type="molecule type" value="Genomic_DNA"/>
</dbReference>
<evidence type="ECO:0000313" key="5">
    <source>
        <dbReference type="Proteomes" id="UP000093053"/>
    </source>
</evidence>
<dbReference type="InterPro" id="IPR000182">
    <property type="entry name" value="GNAT_dom"/>
</dbReference>
<dbReference type="Pfam" id="PF00583">
    <property type="entry name" value="Acetyltransf_1"/>
    <property type="match status" value="1"/>
</dbReference>
<keyword evidence="2" id="KW-0012">Acyltransferase</keyword>
<name>A0A1B2HKL8_9PSEU</name>